<evidence type="ECO:0000313" key="3">
    <source>
        <dbReference type="Proteomes" id="UP000179266"/>
    </source>
</evidence>
<gene>
    <name evidence="2" type="ORF">A2161_16470</name>
</gene>
<dbReference type="EMBL" id="MGDD01000157">
    <property type="protein sequence ID" value="OGL45875.1"/>
    <property type="molecule type" value="Genomic_DNA"/>
</dbReference>
<evidence type="ECO:0000256" key="1">
    <source>
        <dbReference type="ARBA" id="ARBA00009981"/>
    </source>
</evidence>
<name>A0A1F7RWD3_9BACT</name>
<dbReference type="SUPFAM" id="SSF143120">
    <property type="entry name" value="YefM-like"/>
    <property type="match status" value="1"/>
</dbReference>
<dbReference type="Proteomes" id="UP000179266">
    <property type="component" value="Unassembled WGS sequence"/>
</dbReference>
<reference evidence="2 3" key="1">
    <citation type="journal article" date="2016" name="Nat. Commun.">
        <title>Thousands of microbial genomes shed light on interconnected biogeochemical processes in an aquifer system.</title>
        <authorList>
            <person name="Anantharaman K."/>
            <person name="Brown C.T."/>
            <person name="Hug L.A."/>
            <person name="Sharon I."/>
            <person name="Castelle C.J."/>
            <person name="Probst A.J."/>
            <person name="Thomas B.C."/>
            <person name="Singh A."/>
            <person name="Wilkins M.J."/>
            <person name="Karaoz U."/>
            <person name="Brodie E.L."/>
            <person name="Williams K.H."/>
            <person name="Hubbard S.S."/>
            <person name="Banfield J.F."/>
        </authorList>
    </citation>
    <scope>NUCLEOTIDE SEQUENCE [LARGE SCALE GENOMIC DNA]</scope>
</reference>
<accession>A0A1F7RWD3</accession>
<dbReference type="InterPro" id="IPR036165">
    <property type="entry name" value="YefM-like_sf"/>
</dbReference>
<comment type="similarity">
    <text evidence="1">Belongs to the phD/YefM antitoxin family.</text>
</comment>
<dbReference type="AlphaFoldDB" id="A0A1F7RWD3"/>
<comment type="caution">
    <text evidence="2">The sequence shown here is derived from an EMBL/GenBank/DDBJ whole genome shotgun (WGS) entry which is preliminary data.</text>
</comment>
<evidence type="ECO:0000313" key="2">
    <source>
        <dbReference type="EMBL" id="OGL45875.1"/>
    </source>
</evidence>
<organism evidence="2 3">
    <name type="scientific">Candidatus Schekmanbacteria bacterium RBG_13_48_7</name>
    <dbReference type="NCBI Taxonomy" id="1817878"/>
    <lineage>
        <taxon>Bacteria</taxon>
        <taxon>Candidatus Schekmaniibacteriota</taxon>
    </lineage>
</organism>
<protein>
    <submittedName>
        <fullName evidence="2">Uncharacterized protein</fullName>
    </submittedName>
</protein>
<sequence>MIKVTITEVARNLTDYINRVVYRGENFVLTRGKKPVAELRPIPTGWKIEDLEQMLKSLPRLTEEELEDFSRDLEEVRRQGNRERLNDPWESS</sequence>
<proteinExistence type="inferred from homology"/>